<comment type="caution">
    <text evidence="1">The sequence shown here is derived from an EMBL/GenBank/DDBJ whole genome shotgun (WGS) entry which is preliminary data.</text>
</comment>
<name>A0ABU1WVG9_SPHXE</name>
<protein>
    <submittedName>
        <fullName evidence="1">Heme oxygenase</fullName>
    </submittedName>
</protein>
<keyword evidence="2" id="KW-1185">Reference proteome</keyword>
<organism evidence="1 2">
    <name type="scientific">Sphingobium xenophagum</name>
    <dbReference type="NCBI Taxonomy" id="121428"/>
    <lineage>
        <taxon>Bacteria</taxon>
        <taxon>Pseudomonadati</taxon>
        <taxon>Pseudomonadota</taxon>
        <taxon>Alphaproteobacteria</taxon>
        <taxon>Sphingomonadales</taxon>
        <taxon>Sphingomonadaceae</taxon>
        <taxon>Sphingobium</taxon>
    </lineage>
</organism>
<sequence length="179" mass="19198">MKNPSHVGRIRLALRDATTENHRQVDMLFAGYALDAPESYHVFLMAHARALGALEPVARPAMPRLPLLADDLAALGHAMPSPLPLKPHAGEGYRWGLLYALEGSRLGGAMLARKVASGLPTAYLSATHEKGEWIDFQHRLDSAAAQGDEMWLDDAVLGAKAAFALFAQAGAAETAMIYG</sequence>
<dbReference type="SUPFAM" id="SSF48613">
    <property type="entry name" value="Heme oxygenase-like"/>
    <property type="match status" value="1"/>
</dbReference>
<dbReference type="CDD" id="cd19166">
    <property type="entry name" value="HemeO-bac"/>
    <property type="match status" value="1"/>
</dbReference>
<dbReference type="EMBL" id="JAVDWV010000001">
    <property type="protein sequence ID" value="MDR7153312.1"/>
    <property type="molecule type" value="Genomic_DNA"/>
</dbReference>
<dbReference type="RefSeq" id="WP_310221063.1">
    <property type="nucleotide sequence ID" value="NZ_JAVDWV010000001.1"/>
</dbReference>
<evidence type="ECO:0000313" key="2">
    <source>
        <dbReference type="Proteomes" id="UP001267638"/>
    </source>
</evidence>
<accession>A0ABU1WVG9</accession>
<reference evidence="1 2" key="1">
    <citation type="submission" date="2023-07" db="EMBL/GenBank/DDBJ databases">
        <title>Sorghum-associated microbial communities from plants grown in Nebraska, USA.</title>
        <authorList>
            <person name="Schachtman D."/>
        </authorList>
    </citation>
    <scope>NUCLEOTIDE SEQUENCE [LARGE SCALE GENOMIC DNA]</scope>
    <source>
        <strain evidence="1 2">4256</strain>
    </source>
</reference>
<dbReference type="Gene3D" id="1.20.910.10">
    <property type="entry name" value="Heme oxygenase-like"/>
    <property type="match status" value="1"/>
</dbReference>
<dbReference type="Proteomes" id="UP001267638">
    <property type="component" value="Unassembled WGS sequence"/>
</dbReference>
<dbReference type="InterPro" id="IPR016084">
    <property type="entry name" value="Haem_Oase-like_multi-hlx"/>
</dbReference>
<gene>
    <name evidence="1" type="ORF">J2W40_000106</name>
</gene>
<proteinExistence type="predicted"/>
<evidence type="ECO:0000313" key="1">
    <source>
        <dbReference type="EMBL" id="MDR7153312.1"/>
    </source>
</evidence>